<keyword evidence="3" id="KW-1185">Reference proteome</keyword>
<evidence type="ECO:0000313" key="2">
    <source>
        <dbReference type="EMBL" id="OQU84682.1"/>
    </source>
</evidence>
<reference evidence="3" key="2">
    <citation type="journal article" date="2018" name="Plant J.">
        <title>The Sorghum bicolor reference genome: improved assembly, gene annotations, a transcriptome atlas, and signatures of genome organization.</title>
        <authorList>
            <person name="McCormick R.F."/>
            <person name="Truong S.K."/>
            <person name="Sreedasyam A."/>
            <person name="Jenkins J."/>
            <person name="Shu S."/>
            <person name="Sims D."/>
            <person name="Kennedy M."/>
            <person name="Amirebrahimi M."/>
            <person name="Weers B.D."/>
            <person name="McKinley B."/>
            <person name="Mattison A."/>
            <person name="Morishige D.T."/>
            <person name="Grimwood J."/>
            <person name="Schmutz J."/>
            <person name="Mullet J.E."/>
        </authorList>
    </citation>
    <scope>NUCLEOTIDE SEQUENCE [LARGE SCALE GENOMIC DNA]</scope>
    <source>
        <strain evidence="3">cv. BTx623</strain>
    </source>
</reference>
<reference evidence="2 3" key="1">
    <citation type="journal article" date="2009" name="Nature">
        <title>The Sorghum bicolor genome and the diversification of grasses.</title>
        <authorList>
            <person name="Paterson A.H."/>
            <person name="Bowers J.E."/>
            <person name="Bruggmann R."/>
            <person name="Dubchak I."/>
            <person name="Grimwood J."/>
            <person name="Gundlach H."/>
            <person name="Haberer G."/>
            <person name="Hellsten U."/>
            <person name="Mitros T."/>
            <person name="Poliakov A."/>
            <person name="Schmutz J."/>
            <person name="Spannagl M."/>
            <person name="Tang H."/>
            <person name="Wang X."/>
            <person name="Wicker T."/>
            <person name="Bharti A.K."/>
            <person name="Chapman J."/>
            <person name="Feltus F.A."/>
            <person name="Gowik U."/>
            <person name="Grigoriev I.V."/>
            <person name="Lyons E."/>
            <person name="Maher C.A."/>
            <person name="Martis M."/>
            <person name="Narechania A."/>
            <person name="Otillar R.P."/>
            <person name="Penning B.W."/>
            <person name="Salamov A.A."/>
            <person name="Wang Y."/>
            <person name="Zhang L."/>
            <person name="Carpita N.C."/>
            <person name="Freeling M."/>
            <person name="Gingle A.R."/>
            <person name="Hash C.T."/>
            <person name="Keller B."/>
            <person name="Klein P."/>
            <person name="Kresovich S."/>
            <person name="McCann M.C."/>
            <person name="Ming R."/>
            <person name="Peterson D.G."/>
            <person name="Mehboob-ur-Rahman"/>
            <person name="Ware D."/>
            <person name="Westhoff P."/>
            <person name="Mayer K.F."/>
            <person name="Messing J."/>
            <person name="Rokhsar D.S."/>
        </authorList>
    </citation>
    <scope>NUCLEOTIDE SEQUENCE [LARGE SCALE GENOMIC DNA]</scope>
    <source>
        <strain evidence="3">cv. BTx623</strain>
    </source>
</reference>
<accession>A0A1Z5RLQ1</accession>
<evidence type="ECO:0000313" key="3">
    <source>
        <dbReference type="Proteomes" id="UP000000768"/>
    </source>
</evidence>
<organism evidence="2 3">
    <name type="scientific">Sorghum bicolor</name>
    <name type="common">Sorghum</name>
    <name type="synonym">Sorghum vulgare</name>
    <dbReference type="NCBI Taxonomy" id="4558"/>
    <lineage>
        <taxon>Eukaryota</taxon>
        <taxon>Viridiplantae</taxon>
        <taxon>Streptophyta</taxon>
        <taxon>Embryophyta</taxon>
        <taxon>Tracheophyta</taxon>
        <taxon>Spermatophyta</taxon>
        <taxon>Magnoliopsida</taxon>
        <taxon>Liliopsida</taxon>
        <taxon>Poales</taxon>
        <taxon>Poaceae</taxon>
        <taxon>PACMAD clade</taxon>
        <taxon>Panicoideae</taxon>
        <taxon>Andropogonodae</taxon>
        <taxon>Andropogoneae</taxon>
        <taxon>Sorghinae</taxon>
        <taxon>Sorghum</taxon>
    </lineage>
</organism>
<proteinExistence type="predicted"/>
<dbReference type="Gramene" id="OQU84682">
    <property type="protein sequence ID" value="OQU84682"/>
    <property type="gene ID" value="SORBI_3004G102750"/>
</dbReference>
<feature type="region of interest" description="Disordered" evidence="1">
    <location>
        <begin position="1"/>
        <end position="67"/>
    </location>
</feature>
<dbReference type="EMBL" id="CM000763">
    <property type="protein sequence ID" value="OQU84682.1"/>
    <property type="molecule type" value="Genomic_DNA"/>
</dbReference>
<gene>
    <name evidence="2" type="ORF">SORBI_3004G102750</name>
</gene>
<dbReference type="Proteomes" id="UP000000768">
    <property type="component" value="Chromosome 4"/>
</dbReference>
<protein>
    <submittedName>
        <fullName evidence="2">Uncharacterized protein</fullName>
    </submittedName>
</protein>
<evidence type="ECO:0000256" key="1">
    <source>
        <dbReference type="SAM" id="MobiDB-lite"/>
    </source>
</evidence>
<feature type="compositionally biased region" description="Basic residues" evidence="1">
    <location>
        <begin position="42"/>
        <end position="53"/>
    </location>
</feature>
<sequence length="131" mass="14511">MEVSLSRPRTTPRAGHPTTPPHRSPPFRTASPKISTRLSLLTKRRREGGRRKPRAGEARQGSRGPVKVSRAGAVRVFSFGHTNAVGTYEGRCMAGIVCYICQLEFANKLSFFAEFQWHFGSREPEGTLGLV</sequence>
<dbReference type="AlphaFoldDB" id="A0A1Z5RLQ1"/>
<name>A0A1Z5RLQ1_SORBI</name>
<dbReference type="InParanoid" id="A0A1Z5RLQ1"/>